<dbReference type="AlphaFoldDB" id="A0A1H7P6R3"/>
<dbReference type="Proteomes" id="UP000199256">
    <property type="component" value="Unassembled WGS sequence"/>
</dbReference>
<dbReference type="Pfam" id="PF07027">
    <property type="entry name" value="DUF1318"/>
    <property type="match status" value="1"/>
</dbReference>
<protein>
    <submittedName>
        <fullName evidence="2">Uncharacterized conserved protein YdbL, DUF1318 family</fullName>
    </submittedName>
</protein>
<accession>A0A1H7P6R3</accession>
<evidence type="ECO:0000313" key="3">
    <source>
        <dbReference type="Proteomes" id="UP000199256"/>
    </source>
</evidence>
<sequence length="211" mass="23494">MTPIARYARPLAWFGLTCLLTACVTINIYFPAAAAEDAARIIVRDVLGETEEQSPPAREDSGESGAPDQGALREMGGRVMVALVNGLISPAQAQQPDINIRSPAIDSLRASMRQRTSALRPYFQSGAVGFTSDGRVAVRDLNAVPLRDRSSVQRLVAEENADRDALYREIARANDRPEWESDIRKTFARVWVEEAPSGYWYQDDRGRWQQK</sequence>
<dbReference type="RefSeq" id="WP_090254502.1">
    <property type="nucleotide sequence ID" value="NZ_FOAA01000013.1"/>
</dbReference>
<dbReference type="PROSITE" id="PS51257">
    <property type="entry name" value="PROKAR_LIPOPROTEIN"/>
    <property type="match status" value="1"/>
</dbReference>
<proteinExistence type="predicted"/>
<reference evidence="3" key="1">
    <citation type="submission" date="2016-10" db="EMBL/GenBank/DDBJ databases">
        <authorList>
            <person name="Varghese N."/>
            <person name="Submissions S."/>
        </authorList>
    </citation>
    <scope>NUCLEOTIDE SEQUENCE [LARGE SCALE GENOMIC DNA]</scope>
    <source>
        <strain evidence="3">DSM 241</strain>
    </source>
</reference>
<keyword evidence="3" id="KW-1185">Reference proteome</keyword>
<organism evidence="2 3">
    <name type="scientific">Ectothiorhodospira marina</name>
    <dbReference type="NCBI Taxonomy" id="1396821"/>
    <lineage>
        <taxon>Bacteria</taxon>
        <taxon>Pseudomonadati</taxon>
        <taxon>Pseudomonadota</taxon>
        <taxon>Gammaproteobacteria</taxon>
        <taxon>Chromatiales</taxon>
        <taxon>Ectothiorhodospiraceae</taxon>
        <taxon>Ectothiorhodospira</taxon>
    </lineage>
</organism>
<evidence type="ECO:0000256" key="1">
    <source>
        <dbReference type="SAM" id="MobiDB-lite"/>
    </source>
</evidence>
<dbReference type="OrthoDB" id="8526313at2"/>
<name>A0A1H7P6R3_9GAMM</name>
<dbReference type="InterPro" id="IPR008309">
    <property type="entry name" value="YdbL"/>
</dbReference>
<dbReference type="EMBL" id="FOAA01000013">
    <property type="protein sequence ID" value="SEL31309.1"/>
    <property type="molecule type" value="Genomic_DNA"/>
</dbReference>
<feature type="region of interest" description="Disordered" evidence="1">
    <location>
        <begin position="49"/>
        <end position="71"/>
    </location>
</feature>
<evidence type="ECO:0000313" key="2">
    <source>
        <dbReference type="EMBL" id="SEL31309.1"/>
    </source>
</evidence>
<gene>
    <name evidence="2" type="ORF">SAMN05444515_11364</name>
</gene>
<dbReference type="STRING" id="1396821.SAMN05444515_11364"/>